<proteinExistence type="predicted"/>
<feature type="non-terminal residue" evidence="1">
    <location>
        <position position="79"/>
    </location>
</feature>
<evidence type="ECO:0000313" key="1">
    <source>
        <dbReference type="EMBL" id="MCD7450449.1"/>
    </source>
</evidence>
<reference evidence="1 2" key="1">
    <citation type="journal article" date="2021" name="BMC Genomics">
        <title>Datura genome reveals duplications of psychoactive alkaloid biosynthetic genes and high mutation rate following tissue culture.</title>
        <authorList>
            <person name="Rajewski A."/>
            <person name="Carter-House D."/>
            <person name="Stajich J."/>
            <person name="Litt A."/>
        </authorList>
    </citation>
    <scope>NUCLEOTIDE SEQUENCE [LARGE SCALE GENOMIC DNA]</scope>
    <source>
        <strain evidence="1">AR-01</strain>
    </source>
</reference>
<gene>
    <name evidence="1" type="ORF">HAX54_006515</name>
</gene>
<organism evidence="1 2">
    <name type="scientific">Datura stramonium</name>
    <name type="common">Jimsonweed</name>
    <name type="synonym">Common thornapple</name>
    <dbReference type="NCBI Taxonomy" id="4076"/>
    <lineage>
        <taxon>Eukaryota</taxon>
        <taxon>Viridiplantae</taxon>
        <taxon>Streptophyta</taxon>
        <taxon>Embryophyta</taxon>
        <taxon>Tracheophyta</taxon>
        <taxon>Spermatophyta</taxon>
        <taxon>Magnoliopsida</taxon>
        <taxon>eudicotyledons</taxon>
        <taxon>Gunneridae</taxon>
        <taxon>Pentapetalae</taxon>
        <taxon>asterids</taxon>
        <taxon>lamiids</taxon>
        <taxon>Solanales</taxon>
        <taxon>Solanaceae</taxon>
        <taxon>Solanoideae</taxon>
        <taxon>Datureae</taxon>
        <taxon>Datura</taxon>
    </lineage>
</organism>
<evidence type="ECO:0000313" key="2">
    <source>
        <dbReference type="Proteomes" id="UP000823775"/>
    </source>
</evidence>
<protein>
    <submittedName>
        <fullName evidence="1">Uncharacterized protein</fullName>
    </submittedName>
</protein>
<sequence>IVLLYDVNNCFRELDVDVYFQAMETTTIGYSPVKFFMNHNRMLTDESLMKSSMIQCSAYCWQYHRWSADHFLWLAGVPP</sequence>
<keyword evidence="2" id="KW-1185">Reference proteome</keyword>
<accession>A0ABS8RV24</accession>
<comment type="caution">
    <text evidence="1">The sequence shown here is derived from an EMBL/GenBank/DDBJ whole genome shotgun (WGS) entry which is preliminary data.</text>
</comment>
<dbReference type="EMBL" id="JACEIK010000133">
    <property type="protein sequence ID" value="MCD7450449.1"/>
    <property type="molecule type" value="Genomic_DNA"/>
</dbReference>
<dbReference type="Proteomes" id="UP000823775">
    <property type="component" value="Unassembled WGS sequence"/>
</dbReference>
<name>A0ABS8RV24_DATST</name>
<feature type="non-terminal residue" evidence="1">
    <location>
        <position position="1"/>
    </location>
</feature>